<name>A0A2S2CL73_9PROT</name>
<dbReference type="OrthoDB" id="9773927at2"/>
<evidence type="ECO:0000313" key="2">
    <source>
        <dbReference type="Proteomes" id="UP000245629"/>
    </source>
</evidence>
<sequence length="403" mass="44452">MPPQSQDRLAPEFRYLCAAVRASLPAAAPPVPPQPETAIDWPAVVRGAARHRATGLVLAGLQTAALPAPPAAEMGKLRRNASALARVCLANAAETLRLAGMLQAAGIRVMVLKGVVLSQQLHGDPARRDAGDIDLLVDPARFWDAEAVLLQAGYEPDGPLIPGSHRAAGQALLRDLSYRNRARGTLVELHQRLTANPHRLDCSFEALWRAHGEVRLAGRAVATLPDRILPLYLCVHGAHHCWERLCWLADLAALLDSPDAVRRTLDDAEAAGLGRSMRLAVGLCNRLLGLPLPEEALPAGPWARRVDRFIHSVFGGTAWLEEPAKGTAAWVRRELRQRLHVYALKPGWRHRWNELQADLRNPADWGVIPLPARLIWLYPALRPIGWVVRTLRRRRSLTGRPRR</sequence>
<reference evidence="2" key="1">
    <citation type="submission" date="2018-05" db="EMBL/GenBank/DDBJ databases">
        <title>Azospirillum thermophila sp. nov., a novel isolated from hot spring.</title>
        <authorList>
            <person name="Zhao Z."/>
        </authorList>
    </citation>
    <scope>NUCLEOTIDE SEQUENCE [LARGE SCALE GENOMIC DNA]</scope>
    <source>
        <strain evidence="2">CFH 70021</strain>
    </source>
</reference>
<protein>
    <recommendedName>
        <fullName evidence="3">Nucleotidyltransferase family protein</fullName>
    </recommendedName>
</protein>
<dbReference type="EMBL" id="CP029352">
    <property type="protein sequence ID" value="AWK85179.1"/>
    <property type="molecule type" value="Genomic_DNA"/>
</dbReference>
<evidence type="ECO:0000313" key="1">
    <source>
        <dbReference type="EMBL" id="AWK85179.1"/>
    </source>
</evidence>
<dbReference type="Proteomes" id="UP000245629">
    <property type="component" value="Chromosome 1"/>
</dbReference>
<dbReference type="KEGG" id="azz:DEW08_02375"/>
<dbReference type="InterPro" id="IPR039498">
    <property type="entry name" value="NTP_transf_5"/>
</dbReference>
<evidence type="ECO:0008006" key="3">
    <source>
        <dbReference type="Google" id="ProtNLM"/>
    </source>
</evidence>
<dbReference type="AlphaFoldDB" id="A0A2S2CL73"/>
<accession>A0A2S2CL73</accession>
<gene>
    <name evidence="1" type="ORF">DEW08_02375</name>
</gene>
<organism evidence="1 2">
    <name type="scientific">Azospirillum thermophilum</name>
    <dbReference type="NCBI Taxonomy" id="2202148"/>
    <lineage>
        <taxon>Bacteria</taxon>
        <taxon>Pseudomonadati</taxon>
        <taxon>Pseudomonadota</taxon>
        <taxon>Alphaproteobacteria</taxon>
        <taxon>Rhodospirillales</taxon>
        <taxon>Azospirillaceae</taxon>
        <taxon>Azospirillum</taxon>
    </lineage>
</organism>
<keyword evidence="2" id="KW-1185">Reference proteome</keyword>
<dbReference type="Pfam" id="PF14907">
    <property type="entry name" value="NTP_transf_5"/>
    <property type="match status" value="1"/>
</dbReference>
<proteinExistence type="predicted"/>
<dbReference type="RefSeq" id="WP_109324165.1">
    <property type="nucleotide sequence ID" value="NZ_CP029352.1"/>
</dbReference>